<evidence type="ECO:0000313" key="3">
    <source>
        <dbReference type="Proteomes" id="UP000887013"/>
    </source>
</evidence>
<reference evidence="2" key="1">
    <citation type="submission" date="2020-08" db="EMBL/GenBank/DDBJ databases">
        <title>Multicomponent nature underlies the extraordinary mechanical properties of spider dragline silk.</title>
        <authorList>
            <person name="Kono N."/>
            <person name="Nakamura H."/>
            <person name="Mori M."/>
            <person name="Yoshida Y."/>
            <person name="Ohtoshi R."/>
            <person name="Malay A.D."/>
            <person name="Moran D.A.P."/>
            <person name="Tomita M."/>
            <person name="Numata K."/>
            <person name="Arakawa K."/>
        </authorList>
    </citation>
    <scope>NUCLEOTIDE SEQUENCE</scope>
</reference>
<dbReference type="EMBL" id="BMAW01084112">
    <property type="protein sequence ID" value="GFU36944.1"/>
    <property type="molecule type" value="Genomic_DNA"/>
</dbReference>
<sequence length="151" mass="17141">MLLPKWKKKKFAYLTKVYPRCYQHSSIQPILIGNMASKRGQKNPAFKKLSEDQSTSKSEELLQHVQTDEGDAPSSSKINSQGINVKKWKEAFLDYTPAGKSSKNKDETTERASSSSSLTTFQKYARKARMLANNATKPYVNYDLQKDETPN</sequence>
<evidence type="ECO:0000313" key="2">
    <source>
        <dbReference type="EMBL" id="GFU36944.1"/>
    </source>
</evidence>
<gene>
    <name evidence="2" type="ORF">NPIL_643071</name>
</gene>
<dbReference type="AlphaFoldDB" id="A0A8X6QUA4"/>
<proteinExistence type="predicted"/>
<comment type="caution">
    <text evidence="2">The sequence shown here is derived from an EMBL/GenBank/DDBJ whole genome shotgun (WGS) entry which is preliminary data.</text>
</comment>
<accession>A0A8X6QUA4</accession>
<name>A0A8X6QUA4_NEPPI</name>
<evidence type="ECO:0000256" key="1">
    <source>
        <dbReference type="SAM" id="MobiDB-lite"/>
    </source>
</evidence>
<feature type="region of interest" description="Disordered" evidence="1">
    <location>
        <begin position="97"/>
        <end position="120"/>
    </location>
</feature>
<dbReference type="Proteomes" id="UP000887013">
    <property type="component" value="Unassembled WGS sequence"/>
</dbReference>
<keyword evidence="3" id="KW-1185">Reference proteome</keyword>
<protein>
    <submittedName>
        <fullName evidence="2">Uncharacterized protein</fullName>
    </submittedName>
</protein>
<organism evidence="2 3">
    <name type="scientific">Nephila pilipes</name>
    <name type="common">Giant wood spider</name>
    <name type="synonym">Nephila maculata</name>
    <dbReference type="NCBI Taxonomy" id="299642"/>
    <lineage>
        <taxon>Eukaryota</taxon>
        <taxon>Metazoa</taxon>
        <taxon>Ecdysozoa</taxon>
        <taxon>Arthropoda</taxon>
        <taxon>Chelicerata</taxon>
        <taxon>Arachnida</taxon>
        <taxon>Araneae</taxon>
        <taxon>Araneomorphae</taxon>
        <taxon>Entelegynae</taxon>
        <taxon>Araneoidea</taxon>
        <taxon>Nephilidae</taxon>
        <taxon>Nephila</taxon>
    </lineage>
</organism>
<feature type="region of interest" description="Disordered" evidence="1">
    <location>
        <begin position="41"/>
        <end position="81"/>
    </location>
</feature>
<feature type="compositionally biased region" description="Polar residues" evidence="1">
    <location>
        <begin position="111"/>
        <end position="120"/>
    </location>
</feature>